<evidence type="ECO:0000256" key="4">
    <source>
        <dbReference type="ARBA" id="ARBA00022692"/>
    </source>
</evidence>
<keyword evidence="14" id="KW-1185">Reference proteome</keyword>
<dbReference type="GO" id="GO:0038023">
    <property type="term" value="F:signaling receptor activity"/>
    <property type="evidence" value="ECO:0007669"/>
    <property type="project" value="TreeGrafter"/>
</dbReference>
<dbReference type="InterPro" id="IPR000483">
    <property type="entry name" value="Cys-rich_flank_reg_C"/>
</dbReference>
<evidence type="ECO:0000256" key="5">
    <source>
        <dbReference type="ARBA" id="ARBA00022729"/>
    </source>
</evidence>
<keyword evidence="7 10" id="KW-1133">Transmembrane helix</keyword>
<keyword evidence="9 13" id="KW-0675">Receptor</keyword>
<accession>A0A8J5N691</accession>
<dbReference type="SMART" id="SM00082">
    <property type="entry name" value="LRRCT"/>
    <property type="match status" value="2"/>
</dbReference>
<organism evidence="13 14">
    <name type="scientific">Homarus americanus</name>
    <name type="common">American lobster</name>
    <dbReference type="NCBI Taxonomy" id="6706"/>
    <lineage>
        <taxon>Eukaryota</taxon>
        <taxon>Metazoa</taxon>
        <taxon>Ecdysozoa</taxon>
        <taxon>Arthropoda</taxon>
        <taxon>Crustacea</taxon>
        <taxon>Multicrustacea</taxon>
        <taxon>Malacostraca</taxon>
        <taxon>Eumalacostraca</taxon>
        <taxon>Eucarida</taxon>
        <taxon>Decapoda</taxon>
        <taxon>Pleocyemata</taxon>
        <taxon>Astacidea</taxon>
        <taxon>Nephropoidea</taxon>
        <taxon>Nephropidae</taxon>
        <taxon>Homarus</taxon>
    </lineage>
</organism>
<dbReference type="GO" id="GO:0005886">
    <property type="term" value="C:plasma membrane"/>
    <property type="evidence" value="ECO:0007669"/>
    <property type="project" value="TreeGrafter"/>
</dbReference>
<feature type="chain" id="PRO_5035212172" evidence="11">
    <location>
        <begin position="23"/>
        <end position="1012"/>
    </location>
</feature>
<dbReference type="InterPro" id="IPR026906">
    <property type="entry name" value="LRR_5"/>
</dbReference>
<dbReference type="FunFam" id="3.80.10.10:FF:001164">
    <property type="entry name" value="GH01279p"/>
    <property type="match status" value="1"/>
</dbReference>
<dbReference type="InterPro" id="IPR001611">
    <property type="entry name" value="Leu-rich_rpt"/>
</dbReference>
<dbReference type="AlphaFoldDB" id="A0A8J5N691"/>
<feature type="signal peptide" evidence="11">
    <location>
        <begin position="1"/>
        <end position="22"/>
    </location>
</feature>
<dbReference type="PROSITE" id="PS51450">
    <property type="entry name" value="LRR"/>
    <property type="match status" value="4"/>
</dbReference>
<dbReference type="FunFam" id="3.40.50.10140:FF:000021">
    <property type="entry name" value="Toll receptor 13"/>
    <property type="match status" value="1"/>
</dbReference>
<sequence length="1012" mass="115949">MASWVFPVLAFILCSWISGGYANVIPCGQCMGIGNNKMNCPDMRNPERIIVSISDHKDYPQSVLHLLCRSEAKHINFSLIEECDFSAIRYIEFKICPLFNRSFSEVFLQIGINPENVTTLIFYNVGLRQDELQEWHLQGLPNLKNLDFTGNKFTSIPPNLFEATPKLQYFSFTGNNVEMIPESLFKSTPNLTVLRLTENGLTRLPNGIFSDLSKLTNLSLWDNKLVEIHPELLSNFSQLLSLELSHNKISHFDSSVFSSLPNLRQILLNSNSLENLPKDVFHDCPELIHVRIEFNRLKSLPSELFKASKKLQYLNLNNNWITNIPGGIFQGLKDLINIRFNKNALESLPSGVFSDLVNLKLLDLQSNLLSDLPPGCFDNQRNMKTLILHNNSLSELPEEIFKNCQDLEKLYLGFNNISVLHSSAFPHPKSALQILDLQRNNISFSSPRSDLPQASQQITVEEHFPLSGQKSLTELFLNDNKISAVPQAFGTNFPNVTKLNLNGNIIEYLDYRDLSFKSDNLEVNLGKNKIKSVSLQDVDYISSEKVVSVYLEGNPLVCNCDIYQFARLLQRRSFEEMQDIFQLNVLDSGKIKCSYPEQNRQVNVANVNTETLKCKLQECPASCTCFVRSHDKMVIINCAYQGLQAIPKLKSDFLPKENYSITLDLRNNTIRSLKGIQDPEYSALVNLSMPYNKLVFDNDTIFPENLQVLDIRGNNLTTLPKSFLVYLNTTAIVLSLGNNPWLCNCDLVDLHNFLRDPTREVIDSHNIFCNTKEELLIEISEEELCPIFQQPLVIATVSSIIVVLFLFFVLGTVSVYKYKRDIKVWLFTHRLCLWAIAKEEEDANKKYDAFISYSNKDEDFVNTKLVPGLESGDPKYRICLHYRDWVPGEFIQNQIDQSIEASRRTIVILSSNFIENVWGHLEFKTAHSKALKDKTNRIIVIVYGELPPESELDEELKLYLSTRTYLQWGDPKFWEKLRYVMPHPQEFVLKKLKQGKHTDKLELVKSNLKVNT</sequence>
<feature type="domain" description="TIR" evidence="12">
    <location>
        <begin position="845"/>
        <end position="981"/>
    </location>
</feature>
<evidence type="ECO:0000313" key="14">
    <source>
        <dbReference type="Proteomes" id="UP000747542"/>
    </source>
</evidence>
<dbReference type="InterPro" id="IPR000157">
    <property type="entry name" value="TIR_dom"/>
</dbReference>
<keyword evidence="6" id="KW-0677">Repeat</keyword>
<feature type="transmembrane region" description="Helical" evidence="10">
    <location>
        <begin position="792"/>
        <end position="816"/>
    </location>
</feature>
<proteinExistence type="inferred from homology"/>
<comment type="subcellular location">
    <subcellularLocation>
        <location evidence="1">Membrane</location>
    </subcellularLocation>
</comment>
<keyword evidence="4 10" id="KW-0812">Transmembrane</keyword>
<dbReference type="Pfam" id="PF00560">
    <property type="entry name" value="LRR_1"/>
    <property type="match status" value="2"/>
</dbReference>
<evidence type="ECO:0000256" key="11">
    <source>
        <dbReference type="SAM" id="SignalP"/>
    </source>
</evidence>
<comment type="similarity">
    <text evidence="2">Belongs to the Toll-like receptor family.</text>
</comment>
<evidence type="ECO:0000313" key="13">
    <source>
        <dbReference type="EMBL" id="KAG7174381.1"/>
    </source>
</evidence>
<keyword evidence="5 11" id="KW-0732">Signal</keyword>
<dbReference type="OrthoDB" id="1421090at2759"/>
<dbReference type="Pfam" id="PF13855">
    <property type="entry name" value="LRR_8"/>
    <property type="match status" value="1"/>
</dbReference>
<dbReference type="PANTHER" id="PTHR24365">
    <property type="entry name" value="TOLL-LIKE RECEPTOR"/>
    <property type="match status" value="1"/>
</dbReference>
<evidence type="ECO:0000256" key="7">
    <source>
        <dbReference type="ARBA" id="ARBA00022989"/>
    </source>
</evidence>
<dbReference type="Proteomes" id="UP000747542">
    <property type="component" value="Unassembled WGS sequence"/>
</dbReference>
<dbReference type="Pfam" id="PF13306">
    <property type="entry name" value="LRR_5"/>
    <property type="match status" value="1"/>
</dbReference>
<dbReference type="PANTHER" id="PTHR24365:SF541">
    <property type="entry name" value="PROTEIN TOLL-RELATED"/>
    <property type="match status" value="1"/>
</dbReference>
<evidence type="ECO:0000256" key="1">
    <source>
        <dbReference type="ARBA" id="ARBA00004370"/>
    </source>
</evidence>
<dbReference type="PROSITE" id="PS50104">
    <property type="entry name" value="TIR"/>
    <property type="match status" value="1"/>
</dbReference>
<dbReference type="SMART" id="SM00255">
    <property type="entry name" value="TIR"/>
    <property type="match status" value="1"/>
</dbReference>
<dbReference type="InterPro" id="IPR003591">
    <property type="entry name" value="Leu-rich_rpt_typical-subtyp"/>
</dbReference>
<evidence type="ECO:0000256" key="10">
    <source>
        <dbReference type="SAM" id="Phobius"/>
    </source>
</evidence>
<evidence type="ECO:0000259" key="12">
    <source>
        <dbReference type="PROSITE" id="PS50104"/>
    </source>
</evidence>
<dbReference type="EMBL" id="JAHLQT010007678">
    <property type="protein sequence ID" value="KAG7174381.1"/>
    <property type="molecule type" value="Genomic_DNA"/>
</dbReference>
<evidence type="ECO:0000256" key="2">
    <source>
        <dbReference type="ARBA" id="ARBA00009634"/>
    </source>
</evidence>
<reference evidence="13" key="1">
    <citation type="journal article" date="2021" name="Sci. Adv.">
        <title>The American lobster genome reveals insights on longevity, neural, and immune adaptations.</title>
        <authorList>
            <person name="Polinski J.M."/>
            <person name="Zimin A.V."/>
            <person name="Clark K.F."/>
            <person name="Kohn A.B."/>
            <person name="Sadowski N."/>
            <person name="Timp W."/>
            <person name="Ptitsyn A."/>
            <person name="Khanna P."/>
            <person name="Romanova D.Y."/>
            <person name="Williams P."/>
            <person name="Greenwood S.J."/>
            <person name="Moroz L.L."/>
            <person name="Walt D.R."/>
            <person name="Bodnar A.G."/>
        </authorList>
    </citation>
    <scope>NUCLEOTIDE SEQUENCE</scope>
    <source>
        <strain evidence="13">GMGI-L3</strain>
    </source>
</reference>
<dbReference type="SMART" id="SM00369">
    <property type="entry name" value="LRR_TYP"/>
    <property type="match status" value="14"/>
</dbReference>
<comment type="caution">
    <text evidence="13">The sequence shown here is derived from an EMBL/GenBank/DDBJ whole genome shotgun (WGS) entry which is preliminary data.</text>
</comment>
<protein>
    <submittedName>
        <fullName evidence="13">Toll-like receptor Toll2-like 1</fullName>
    </submittedName>
</protein>
<name>A0A8J5N691_HOMAM</name>
<keyword evidence="8 10" id="KW-0472">Membrane</keyword>
<gene>
    <name evidence="13" type="primary">Tlr2-L1</name>
    <name evidence="13" type="ORF">Hamer_G003320</name>
</gene>
<evidence type="ECO:0000256" key="8">
    <source>
        <dbReference type="ARBA" id="ARBA00023136"/>
    </source>
</evidence>
<dbReference type="GO" id="GO:0007165">
    <property type="term" value="P:signal transduction"/>
    <property type="evidence" value="ECO:0007669"/>
    <property type="project" value="InterPro"/>
</dbReference>
<keyword evidence="3" id="KW-0433">Leucine-rich repeat</keyword>
<evidence type="ECO:0000256" key="3">
    <source>
        <dbReference type="ARBA" id="ARBA00022614"/>
    </source>
</evidence>
<dbReference type="Pfam" id="PF01582">
    <property type="entry name" value="TIR"/>
    <property type="match status" value="1"/>
</dbReference>
<dbReference type="SMART" id="SM00364">
    <property type="entry name" value="LRR_BAC"/>
    <property type="match status" value="8"/>
</dbReference>
<evidence type="ECO:0000256" key="6">
    <source>
        <dbReference type="ARBA" id="ARBA00022737"/>
    </source>
</evidence>
<evidence type="ECO:0000256" key="9">
    <source>
        <dbReference type="ARBA" id="ARBA00023170"/>
    </source>
</evidence>